<keyword evidence="3" id="KW-0547">Nucleotide-binding</keyword>
<organism evidence="6 7">
    <name type="scientific">Defluviitalea raffinosedens</name>
    <dbReference type="NCBI Taxonomy" id="1450156"/>
    <lineage>
        <taxon>Bacteria</taxon>
        <taxon>Bacillati</taxon>
        <taxon>Bacillota</taxon>
        <taxon>Clostridia</taxon>
        <taxon>Lachnospirales</taxon>
        <taxon>Defluviitaleaceae</taxon>
        <taxon>Defluviitalea</taxon>
    </lineage>
</organism>
<dbReference type="Proteomes" id="UP000483018">
    <property type="component" value="Unassembled WGS sequence"/>
</dbReference>
<dbReference type="GO" id="GO:0005524">
    <property type="term" value="F:ATP binding"/>
    <property type="evidence" value="ECO:0007669"/>
    <property type="project" value="UniProtKB-KW"/>
</dbReference>
<dbReference type="OrthoDB" id="9804819at2"/>
<evidence type="ECO:0000256" key="2">
    <source>
        <dbReference type="ARBA" id="ARBA00022448"/>
    </source>
</evidence>
<dbReference type="GO" id="GO:0016887">
    <property type="term" value="F:ATP hydrolysis activity"/>
    <property type="evidence" value="ECO:0007669"/>
    <property type="project" value="InterPro"/>
</dbReference>
<evidence type="ECO:0000313" key="6">
    <source>
        <dbReference type="EMBL" id="KAE9636069.1"/>
    </source>
</evidence>
<evidence type="ECO:0000313" key="7">
    <source>
        <dbReference type="Proteomes" id="UP000483018"/>
    </source>
</evidence>
<sequence>MIEVKNLSKTYGSLNAVSDISFSLEDGEILGFLGPNGAGKSTTMNMICGLLVPDEGKIEINGIDLLESPKKAKKHIGYLPENPPLYPEMTVMEYLKFCCELKGIGKKSKEESSRVMYLCGIEHVKNRLIKNLSKGYKQRIGIAAALTGDPAVLILDEPTVGLDPKQIIEIRNMIKSLSKNHSIILSSHILPEVNALCDRVIIMNKGKIAAIDTPENLSTDFQSVSKLYVEVEGPKEEVLYTISSLQGILAVEVVKEIDENIFGYQVEGEKNKDLRRPLFYALAESRMPILEMTVKKMSLEDVFLHITLNENTSEEELNHVDHL</sequence>
<dbReference type="Gene3D" id="3.40.50.300">
    <property type="entry name" value="P-loop containing nucleotide triphosphate hydrolases"/>
    <property type="match status" value="1"/>
</dbReference>
<comment type="similarity">
    <text evidence="1">Belongs to the ABC transporter superfamily.</text>
</comment>
<keyword evidence="4 6" id="KW-0067">ATP-binding</keyword>
<keyword evidence="7" id="KW-1185">Reference proteome</keyword>
<reference evidence="6 7" key="1">
    <citation type="submission" date="2019-12" db="EMBL/GenBank/DDBJ databases">
        <title>Defluviitalea raffinosedens, isolated from a biogas fermenter, genome sequencing and characterization.</title>
        <authorList>
            <person name="Rettenmaier R."/>
            <person name="Schneider M."/>
            <person name="Neuhaus K."/>
            <person name="Liebl W."/>
            <person name="Zverlov V."/>
        </authorList>
    </citation>
    <scope>NUCLEOTIDE SEQUENCE [LARGE SCALE GENOMIC DNA]</scope>
    <source>
        <strain evidence="6 7">249c-K6</strain>
    </source>
</reference>
<dbReference type="EMBL" id="WSLF01000002">
    <property type="protein sequence ID" value="KAE9636069.1"/>
    <property type="molecule type" value="Genomic_DNA"/>
</dbReference>
<dbReference type="PROSITE" id="PS50893">
    <property type="entry name" value="ABC_TRANSPORTER_2"/>
    <property type="match status" value="1"/>
</dbReference>
<dbReference type="SUPFAM" id="SSF52540">
    <property type="entry name" value="P-loop containing nucleoside triphosphate hydrolases"/>
    <property type="match status" value="1"/>
</dbReference>
<evidence type="ECO:0000256" key="4">
    <source>
        <dbReference type="ARBA" id="ARBA00022840"/>
    </source>
</evidence>
<feature type="domain" description="ABC transporter" evidence="5">
    <location>
        <begin position="2"/>
        <end position="230"/>
    </location>
</feature>
<protein>
    <submittedName>
        <fullName evidence="6">ATP-binding cassette domain-containing protein</fullName>
    </submittedName>
</protein>
<dbReference type="InterPro" id="IPR027417">
    <property type="entry name" value="P-loop_NTPase"/>
</dbReference>
<dbReference type="InterPro" id="IPR003593">
    <property type="entry name" value="AAA+_ATPase"/>
</dbReference>
<dbReference type="SMART" id="SM00382">
    <property type="entry name" value="AAA"/>
    <property type="match status" value="1"/>
</dbReference>
<evidence type="ECO:0000256" key="3">
    <source>
        <dbReference type="ARBA" id="ARBA00022741"/>
    </source>
</evidence>
<accession>A0A7C8HGN8</accession>
<evidence type="ECO:0000259" key="5">
    <source>
        <dbReference type="PROSITE" id="PS50893"/>
    </source>
</evidence>
<gene>
    <name evidence="6" type="ORF">GND95_02780</name>
</gene>
<name>A0A7C8HGN8_9FIRM</name>
<dbReference type="PANTHER" id="PTHR43335:SF4">
    <property type="entry name" value="ABC TRANSPORTER, ATP-BINDING PROTEIN"/>
    <property type="match status" value="1"/>
</dbReference>
<dbReference type="PANTHER" id="PTHR43335">
    <property type="entry name" value="ABC TRANSPORTER, ATP-BINDING PROTEIN"/>
    <property type="match status" value="1"/>
</dbReference>
<dbReference type="InterPro" id="IPR003439">
    <property type="entry name" value="ABC_transporter-like_ATP-bd"/>
</dbReference>
<evidence type="ECO:0000256" key="1">
    <source>
        <dbReference type="ARBA" id="ARBA00005417"/>
    </source>
</evidence>
<proteinExistence type="inferred from homology"/>
<dbReference type="AlphaFoldDB" id="A0A7C8HGN8"/>
<comment type="caution">
    <text evidence="6">The sequence shown here is derived from an EMBL/GenBank/DDBJ whole genome shotgun (WGS) entry which is preliminary data.</text>
</comment>
<dbReference type="RefSeq" id="WP_158739323.1">
    <property type="nucleotide sequence ID" value="NZ_JAFBEP010000003.1"/>
</dbReference>
<dbReference type="Pfam" id="PF00005">
    <property type="entry name" value="ABC_tran"/>
    <property type="match status" value="1"/>
</dbReference>
<keyword evidence="2" id="KW-0813">Transport</keyword>
<dbReference type="CDD" id="cd03230">
    <property type="entry name" value="ABC_DR_subfamily_A"/>
    <property type="match status" value="1"/>
</dbReference>